<proteinExistence type="predicted"/>
<feature type="transmembrane region" description="Helical" evidence="1">
    <location>
        <begin position="46"/>
        <end position="65"/>
    </location>
</feature>
<feature type="transmembrane region" description="Helical" evidence="1">
    <location>
        <begin position="77"/>
        <end position="97"/>
    </location>
</feature>
<keyword evidence="1" id="KW-0472">Membrane</keyword>
<evidence type="ECO:0000256" key="1">
    <source>
        <dbReference type="SAM" id="Phobius"/>
    </source>
</evidence>
<reference evidence="2" key="1">
    <citation type="submission" date="2022-11" db="EMBL/GenBank/DDBJ databases">
        <title>Minimal conservation of predation-associated metabolite biosynthetic gene clusters underscores biosynthetic potential of Myxococcota including descriptions for ten novel species: Archangium lansinium sp. nov., Myxococcus landrumus sp. nov., Nannocystis bai.</title>
        <authorList>
            <person name="Ahearne A."/>
            <person name="Stevens C."/>
            <person name="Phillips K."/>
        </authorList>
    </citation>
    <scope>NUCLEOTIDE SEQUENCE</scope>
    <source>
        <strain evidence="2">Na p29</strain>
    </source>
</reference>
<protein>
    <submittedName>
        <fullName evidence="2">Uncharacterized protein</fullName>
    </submittedName>
</protein>
<dbReference type="RefSeq" id="WP_267769098.1">
    <property type="nucleotide sequence ID" value="NZ_JAPNKE010000002.1"/>
</dbReference>
<comment type="caution">
    <text evidence="2">The sequence shown here is derived from an EMBL/GenBank/DDBJ whole genome shotgun (WGS) entry which is preliminary data.</text>
</comment>
<name>A0A9X3IWT2_9BACT</name>
<evidence type="ECO:0000313" key="2">
    <source>
        <dbReference type="EMBL" id="MCY1006746.1"/>
    </source>
</evidence>
<keyword evidence="1" id="KW-1133">Transmembrane helix</keyword>
<sequence>MSRVFTRERCIPWLCARVPLDDEPQEVALSVDELCARIPRRAARGLRLSGALGLGAAALVLLTAPRPARAESAAGGPAVRSVAGYTLGGLGLGALAVSRRLHRSSPGLAVLCAGRDADLDPTRMAALVKTARARLSETAWPKGHVWLISEGPLSAERKAQAAALEVRCFVAVNGRITEV</sequence>
<organism evidence="2 3">
    <name type="scientific">Nannocystis pusilla</name>
    <dbReference type="NCBI Taxonomy" id="889268"/>
    <lineage>
        <taxon>Bacteria</taxon>
        <taxon>Pseudomonadati</taxon>
        <taxon>Myxococcota</taxon>
        <taxon>Polyangia</taxon>
        <taxon>Nannocystales</taxon>
        <taxon>Nannocystaceae</taxon>
        <taxon>Nannocystis</taxon>
    </lineage>
</organism>
<evidence type="ECO:0000313" key="3">
    <source>
        <dbReference type="Proteomes" id="UP001150924"/>
    </source>
</evidence>
<dbReference type="AlphaFoldDB" id="A0A9X3IWT2"/>
<keyword evidence="3" id="KW-1185">Reference proteome</keyword>
<dbReference type="EMBL" id="JAPNKE010000002">
    <property type="protein sequence ID" value="MCY1006746.1"/>
    <property type="molecule type" value="Genomic_DNA"/>
</dbReference>
<keyword evidence="1" id="KW-0812">Transmembrane</keyword>
<gene>
    <name evidence="2" type="ORF">OV079_14530</name>
</gene>
<accession>A0A9X3IWT2</accession>
<dbReference type="Proteomes" id="UP001150924">
    <property type="component" value="Unassembled WGS sequence"/>
</dbReference>